<dbReference type="EMBL" id="JAMZEC010000001">
    <property type="protein sequence ID" value="MCP2344548.1"/>
    <property type="molecule type" value="Genomic_DNA"/>
</dbReference>
<protein>
    <submittedName>
        <fullName evidence="1">Uncharacterized protein</fullName>
    </submittedName>
</protein>
<accession>A0ABT1JS23</accession>
<dbReference type="RefSeq" id="WP_253765500.1">
    <property type="nucleotide sequence ID" value="NZ_BAAAVE010000035.1"/>
</dbReference>
<proteinExistence type="predicted"/>
<comment type="caution">
    <text evidence="1">The sequence shown here is derived from an EMBL/GenBank/DDBJ whole genome shotgun (WGS) entry which is preliminary data.</text>
</comment>
<sequence>MTITTTPPALHTDLLNGASFTCQCKAGSPTACGKPHKPTGGACIVPHSPAAPLHVVARQDVPCELAAALPARALMLLCDDCHAALLAHRRKTRTTAPAPDALF</sequence>
<evidence type="ECO:0000313" key="1">
    <source>
        <dbReference type="EMBL" id="MCP2344548.1"/>
    </source>
</evidence>
<gene>
    <name evidence="1" type="ORF">HD595_000670</name>
</gene>
<dbReference type="Proteomes" id="UP001320766">
    <property type="component" value="Unassembled WGS sequence"/>
</dbReference>
<name>A0ABT1JS23_9ACTN</name>
<organism evidence="1 2">
    <name type="scientific">Nonomuraea roseoviolacea subsp. carminata</name>
    <dbReference type="NCBI Taxonomy" id="160689"/>
    <lineage>
        <taxon>Bacteria</taxon>
        <taxon>Bacillati</taxon>
        <taxon>Actinomycetota</taxon>
        <taxon>Actinomycetes</taxon>
        <taxon>Streptosporangiales</taxon>
        <taxon>Streptosporangiaceae</taxon>
        <taxon>Nonomuraea</taxon>
    </lineage>
</organism>
<reference evidence="1 2" key="1">
    <citation type="submission" date="2022-06" db="EMBL/GenBank/DDBJ databases">
        <title>Sequencing the genomes of 1000 actinobacteria strains.</title>
        <authorList>
            <person name="Klenk H.-P."/>
        </authorList>
    </citation>
    <scope>NUCLEOTIDE SEQUENCE [LARGE SCALE GENOMIC DNA]</scope>
    <source>
        <strain evidence="1 2">DSM 44170</strain>
    </source>
</reference>
<keyword evidence="2" id="KW-1185">Reference proteome</keyword>
<evidence type="ECO:0000313" key="2">
    <source>
        <dbReference type="Proteomes" id="UP001320766"/>
    </source>
</evidence>